<proteinExistence type="predicted"/>
<evidence type="ECO:0000313" key="2">
    <source>
        <dbReference type="Proteomes" id="UP001476282"/>
    </source>
</evidence>
<protein>
    <submittedName>
        <fullName evidence="1">Uncharacterized protein</fullName>
    </submittedName>
</protein>
<gene>
    <name evidence="1" type="ORF">Hsar01_00124</name>
</gene>
<evidence type="ECO:0000313" key="1">
    <source>
        <dbReference type="EMBL" id="GAA5480920.1"/>
    </source>
</evidence>
<keyword evidence="2" id="KW-1185">Reference proteome</keyword>
<accession>A0ABP9UHD6</accession>
<name>A0ABP9UHD6_9BACT</name>
<reference evidence="1 2" key="1">
    <citation type="submission" date="2024-02" db="EMBL/GenBank/DDBJ databases">
        <title>Haloferula sargassicola NBRC 104335.</title>
        <authorList>
            <person name="Ichikawa N."/>
            <person name="Katano-Makiyama Y."/>
            <person name="Hidaka K."/>
        </authorList>
    </citation>
    <scope>NUCLEOTIDE SEQUENCE [LARGE SCALE GENOMIC DNA]</scope>
    <source>
        <strain evidence="1 2">NBRC 104335</strain>
    </source>
</reference>
<organism evidence="1 2">
    <name type="scientific">Haloferula sargassicola</name>
    <dbReference type="NCBI Taxonomy" id="490096"/>
    <lineage>
        <taxon>Bacteria</taxon>
        <taxon>Pseudomonadati</taxon>
        <taxon>Verrucomicrobiota</taxon>
        <taxon>Verrucomicrobiia</taxon>
        <taxon>Verrucomicrobiales</taxon>
        <taxon>Verrucomicrobiaceae</taxon>
        <taxon>Haloferula</taxon>
    </lineage>
</organism>
<sequence>MAFWCGYHGERRVMDGAGKPRNPVKSVVRRLTMPEHERAGLEELEKLRQAIGRKRLSALETAALWKMVRGFSAAEAEAALEEVLAANSEREVDALLVRMLSYRWGELAPDLALAKVKTLDGRIQYLLKSAVLDAWGSVDPDAMRHWVRDQGDEQMTRTAAILSAREWCRIDPENALAKAREEFPEAVSWVVSELAHKAGRNERARAALISALAEDKALWKDSRSWLGSLSQSPGLDGAMVKSLVSDLEAAGADEGQIAHFRSSWEWWGKYVEGQSGEVSFDPEPLNRSAETASGEEMAARYRAQAMEWPDAAIEWAKSHGNGDLISGLAKSRTDQFLRSGWMPDPRHAFPEQTALLKHIAAWKRDDPRAVGEWLNTLPSDMATFLQTPTPDQ</sequence>
<comment type="caution">
    <text evidence="1">The sequence shown here is derived from an EMBL/GenBank/DDBJ whole genome shotgun (WGS) entry which is preliminary data.</text>
</comment>
<dbReference type="EMBL" id="BAABRI010000001">
    <property type="protein sequence ID" value="GAA5480920.1"/>
    <property type="molecule type" value="Genomic_DNA"/>
</dbReference>
<dbReference type="Proteomes" id="UP001476282">
    <property type="component" value="Unassembled WGS sequence"/>
</dbReference>